<dbReference type="EMBL" id="MBFT01000026">
    <property type="protein sequence ID" value="PVU99641.1"/>
    <property type="molecule type" value="Genomic_DNA"/>
</dbReference>
<dbReference type="Proteomes" id="UP000245699">
    <property type="component" value="Unassembled WGS sequence"/>
</dbReference>
<evidence type="ECO:0000313" key="5">
    <source>
        <dbReference type="Proteomes" id="UP000245699"/>
    </source>
</evidence>
<comment type="similarity">
    <text evidence="1">Belongs to the glycosyltransferase 15 family.</text>
</comment>
<dbReference type="Gene3D" id="3.90.550.10">
    <property type="entry name" value="Spore Coat Polysaccharide Biosynthesis Protein SpsA, Chain A"/>
    <property type="match status" value="1"/>
</dbReference>
<keyword evidence="5" id="KW-1185">Reference proteome</keyword>
<dbReference type="PANTHER" id="PTHR31121:SF2">
    <property type="entry name" value="MANNOSYLTRANSFERASE KTR5-RELATED"/>
    <property type="match status" value="1"/>
</dbReference>
<feature type="transmembrane region" description="Helical" evidence="3">
    <location>
        <begin position="6"/>
        <end position="25"/>
    </location>
</feature>
<dbReference type="PANTHER" id="PTHR31121">
    <property type="entry name" value="ALPHA-1,2 MANNOSYLTRANSFERASE KTR1"/>
    <property type="match status" value="1"/>
</dbReference>
<dbReference type="GO" id="GO:0006487">
    <property type="term" value="P:protein N-linked glycosylation"/>
    <property type="evidence" value="ECO:0007669"/>
    <property type="project" value="TreeGrafter"/>
</dbReference>
<keyword evidence="3" id="KW-1133">Transmembrane helix</keyword>
<dbReference type="OrthoDB" id="439943at2759"/>
<dbReference type="AlphaFoldDB" id="A0A2T9Z510"/>
<keyword evidence="3" id="KW-0472">Membrane</keyword>
<dbReference type="SUPFAM" id="SSF53448">
    <property type="entry name" value="Nucleotide-diphospho-sugar transferases"/>
    <property type="match status" value="1"/>
</dbReference>
<comment type="caution">
    <text evidence="4">The sequence shown here is derived from an EMBL/GenBank/DDBJ whole genome shotgun (WGS) entry which is preliminary data.</text>
</comment>
<evidence type="ECO:0000256" key="3">
    <source>
        <dbReference type="SAM" id="Phobius"/>
    </source>
</evidence>
<dbReference type="STRING" id="61424.A0A2T9Z510"/>
<proteinExistence type="inferred from homology"/>
<organism evidence="4 5">
    <name type="scientific">Furculomyces boomerangus</name>
    <dbReference type="NCBI Taxonomy" id="61424"/>
    <lineage>
        <taxon>Eukaryota</taxon>
        <taxon>Fungi</taxon>
        <taxon>Fungi incertae sedis</taxon>
        <taxon>Zoopagomycota</taxon>
        <taxon>Kickxellomycotina</taxon>
        <taxon>Harpellomycetes</taxon>
        <taxon>Harpellales</taxon>
        <taxon>Harpellaceae</taxon>
        <taxon>Furculomyces</taxon>
    </lineage>
</organism>
<dbReference type="GO" id="GO:0000032">
    <property type="term" value="P:cell wall mannoprotein biosynthetic process"/>
    <property type="evidence" value="ECO:0007669"/>
    <property type="project" value="TreeGrafter"/>
</dbReference>
<dbReference type="GO" id="GO:0016020">
    <property type="term" value="C:membrane"/>
    <property type="evidence" value="ECO:0007669"/>
    <property type="project" value="InterPro"/>
</dbReference>
<sequence length="504" mass="60145">MSKFKTVFYVAAIALTLVLNITILIKLRASSKNNLNTKLQSKEINLLLDNKNNLNDKDKQDMVFKNADGFGKSPLEIQIDEHFVDYTKLSLNFTRVENWPTKFPENLTEYRETILKTQYLTKQNQWKEEIAPWVWHHRGVAEDKYIGKTDTREKAAILVLVRNSELEDIKHSIRMLEDRFNRRYNYPYIFLNDKPFSNKFMEHVARSTKSNTTFALIPQEHWEVPDSIDMEKTKVEFEKLVSQDIVYGGSLSYRQMCRFNSGFFYKHPLVQNLKYYWRLEPNIDFYCDIDYDPFKFMRENKKIYSFVIILYELKKTIPTLWKTSLEYAKQNNITSNLLKLFVNENKDYNLCHFWSNFEIASLDWYRSKEYESYFQFLDSTGSFFYERWGDAPIHSLAAGLFLNKDQIHFFNDIGYRHDQFARWPVSTTTNEFGIKCQVPKNIKENFDVASGECLNFWNTYKPYEWTNLDSTDALNTLYMNRFKAANDDTNVITINRWREMIVNN</sequence>
<protein>
    <recommendedName>
        <fullName evidence="6">Mannosyltransferase</fullName>
    </recommendedName>
</protein>
<evidence type="ECO:0000313" key="4">
    <source>
        <dbReference type="EMBL" id="PVU99641.1"/>
    </source>
</evidence>
<evidence type="ECO:0008006" key="6">
    <source>
        <dbReference type="Google" id="ProtNLM"/>
    </source>
</evidence>
<dbReference type="GO" id="GO:0000026">
    <property type="term" value="F:alpha-1,2-mannosyltransferase activity"/>
    <property type="evidence" value="ECO:0007669"/>
    <property type="project" value="TreeGrafter"/>
</dbReference>
<evidence type="ECO:0000256" key="1">
    <source>
        <dbReference type="ARBA" id="ARBA00007677"/>
    </source>
</evidence>
<name>A0A2T9Z510_9FUNG</name>
<gene>
    <name evidence="4" type="ORF">BB559_000540</name>
</gene>
<accession>A0A2T9Z510</accession>
<keyword evidence="3" id="KW-0812">Transmembrane</keyword>
<reference evidence="4 5" key="1">
    <citation type="journal article" date="2018" name="MBio">
        <title>Comparative Genomics Reveals the Core Gene Toolbox for the Fungus-Insect Symbiosis.</title>
        <authorList>
            <person name="Wang Y."/>
            <person name="Stata M."/>
            <person name="Wang W."/>
            <person name="Stajich J.E."/>
            <person name="White M.M."/>
            <person name="Moncalvo J.M."/>
        </authorList>
    </citation>
    <scope>NUCLEOTIDE SEQUENCE [LARGE SCALE GENOMIC DNA]</scope>
    <source>
        <strain evidence="4 5">AUS-77-4</strain>
    </source>
</reference>
<dbReference type="FunFam" id="3.90.550.10:FF:000051">
    <property type="entry name" value="Alpha-1,2-mannosyltransferase (Ktr4)"/>
    <property type="match status" value="1"/>
</dbReference>
<keyword evidence="2" id="KW-0808">Transferase</keyword>
<evidence type="ECO:0000256" key="2">
    <source>
        <dbReference type="ARBA" id="ARBA00022679"/>
    </source>
</evidence>
<dbReference type="Pfam" id="PF01793">
    <property type="entry name" value="Glyco_transf_15"/>
    <property type="match status" value="1"/>
</dbReference>
<dbReference type="GO" id="GO:0005794">
    <property type="term" value="C:Golgi apparatus"/>
    <property type="evidence" value="ECO:0007669"/>
    <property type="project" value="TreeGrafter"/>
</dbReference>
<dbReference type="InterPro" id="IPR002685">
    <property type="entry name" value="Glyco_trans_15"/>
</dbReference>
<dbReference type="InterPro" id="IPR029044">
    <property type="entry name" value="Nucleotide-diphossugar_trans"/>
</dbReference>